<evidence type="ECO:0000313" key="1">
    <source>
        <dbReference type="EMBL" id="CAK5050798.1"/>
    </source>
</evidence>
<reference evidence="1" key="1">
    <citation type="submission" date="2023-11" db="EMBL/GenBank/DDBJ databases">
        <authorList>
            <person name="Poullet M."/>
        </authorList>
    </citation>
    <scope>NUCLEOTIDE SEQUENCE</scope>
    <source>
        <strain evidence="1">E1834</strain>
    </source>
</reference>
<gene>
    <name evidence="1" type="ORF">MENTE1834_LOCUS13418</name>
</gene>
<protein>
    <submittedName>
        <fullName evidence="1">Uncharacterized protein</fullName>
    </submittedName>
</protein>
<comment type="caution">
    <text evidence="1">The sequence shown here is derived from an EMBL/GenBank/DDBJ whole genome shotgun (WGS) entry which is preliminary data.</text>
</comment>
<dbReference type="Proteomes" id="UP001497535">
    <property type="component" value="Unassembled WGS sequence"/>
</dbReference>
<accession>A0ACB0YKG8</accession>
<sequence length="54" mass="6272">MCLRCVYVILSSTASCCFVLNFDYVVVFFVVVMFDCFCCFLMFVCCLLSFLLFC</sequence>
<keyword evidence="2" id="KW-1185">Reference proteome</keyword>
<proteinExistence type="predicted"/>
<organism evidence="1 2">
    <name type="scientific">Meloidogyne enterolobii</name>
    <name type="common">Root-knot nematode worm</name>
    <name type="synonym">Meloidogyne mayaguensis</name>
    <dbReference type="NCBI Taxonomy" id="390850"/>
    <lineage>
        <taxon>Eukaryota</taxon>
        <taxon>Metazoa</taxon>
        <taxon>Ecdysozoa</taxon>
        <taxon>Nematoda</taxon>
        <taxon>Chromadorea</taxon>
        <taxon>Rhabditida</taxon>
        <taxon>Tylenchina</taxon>
        <taxon>Tylenchomorpha</taxon>
        <taxon>Tylenchoidea</taxon>
        <taxon>Meloidogynidae</taxon>
        <taxon>Meloidogyninae</taxon>
        <taxon>Meloidogyne</taxon>
    </lineage>
</organism>
<dbReference type="EMBL" id="CAVMJV010000014">
    <property type="protein sequence ID" value="CAK5050798.1"/>
    <property type="molecule type" value="Genomic_DNA"/>
</dbReference>
<evidence type="ECO:0000313" key="2">
    <source>
        <dbReference type="Proteomes" id="UP001497535"/>
    </source>
</evidence>
<name>A0ACB0YKG8_MELEN</name>